<keyword evidence="2" id="KW-1185">Reference proteome</keyword>
<evidence type="ECO:0000313" key="2">
    <source>
        <dbReference type="Proteomes" id="UP001148737"/>
    </source>
</evidence>
<protein>
    <submittedName>
        <fullName evidence="1">Uncharacterized protein</fullName>
    </submittedName>
</protein>
<proteinExistence type="predicted"/>
<organism evidence="1 2">
    <name type="scientific">Lecanicillium saksenae</name>
    <dbReference type="NCBI Taxonomy" id="468837"/>
    <lineage>
        <taxon>Eukaryota</taxon>
        <taxon>Fungi</taxon>
        <taxon>Dikarya</taxon>
        <taxon>Ascomycota</taxon>
        <taxon>Pezizomycotina</taxon>
        <taxon>Sordariomycetes</taxon>
        <taxon>Hypocreomycetidae</taxon>
        <taxon>Hypocreales</taxon>
        <taxon>Cordycipitaceae</taxon>
        <taxon>Lecanicillium</taxon>
    </lineage>
</organism>
<sequence>MVESRGTSLACAVGLLYAWAVFAFGIRAWTKYRAKRWCIDDYTYTAAFIFAIIHAILVVNCVAHGYGRRVEDISEPDLEQVELLHYVGQFLYVLSFGLSRISSALFVSIVAQASPLVWPARTVALLSGIWSIAAVLCIGFNGNVGKPWIGIVTQPLFFRWLGIESIGILLEISLFILSTSLIMRLQMASSRRFYLAAAFGIRLS</sequence>
<name>A0ACC1QV75_9HYPO</name>
<dbReference type="EMBL" id="JANAKD010000556">
    <property type="protein sequence ID" value="KAJ3492814.1"/>
    <property type="molecule type" value="Genomic_DNA"/>
</dbReference>
<evidence type="ECO:0000313" key="1">
    <source>
        <dbReference type="EMBL" id="KAJ3492814.1"/>
    </source>
</evidence>
<gene>
    <name evidence="1" type="ORF">NLG97_g5132</name>
</gene>
<accession>A0ACC1QV75</accession>
<dbReference type="Proteomes" id="UP001148737">
    <property type="component" value="Unassembled WGS sequence"/>
</dbReference>
<comment type="caution">
    <text evidence="1">The sequence shown here is derived from an EMBL/GenBank/DDBJ whole genome shotgun (WGS) entry which is preliminary data.</text>
</comment>
<reference evidence="1" key="1">
    <citation type="submission" date="2022-07" db="EMBL/GenBank/DDBJ databases">
        <title>Genome Sequence of Lecanicillium saksenae.</title>
        <authorList>
            <person name="Buettner E."/>
        </authorList>
    </citation>
    <scope>NUCLEOTIDE SEQUENCE</scope>
    <source>
        <strain evidence="1">VT-O1</strain>
    </source>
</reference>